<comment type="caution">
    <text evidence="8">The sequence shown here is derived from an EMBL/GenBank/DDBJ whole genome shotgun (WGS) entry which is preliminary data.</text>
</comment>
<comment type="similarity">
    <text evidence="2 7">Belongs to the FHIPEP (flagella/HR/invasion proteins export pore) family.</text>
</comment>
<dbReference type="InterPro" id="IPR042196">
    <property type="entry name" value="FHIPEP_4"/>
</dbReference>
<evidence type="ECO:0000256" key="7">
    <source>
        <dbReference type="RuleBase" id="RU364093"/>
    </source>
</evidence>
<evidence type="ECO:0000256" key="2">
    <source>
        <dbReference type="ARBA" id="ARBA00008835"/>
    </source>
</evidence>
<evidence type="ECO:0000256" key="1">
    <source>
        <dbReference type="ARBA" id="ARBA00004651"/>
    </source>
</evidence>
<keyword evidence="7" id="KW-0653">Protein transport</keyword>
<feature type="transmembrane region" description="Helical" evidence="7">
    <location>
        <begin position="146"/>
        <end position="169"/>
    </location>
</feature>
<dbReference type="GO" id="GO:0009306">
    <property type="term" value="P:protein secretion"/>
    <property type="evidence" value="ECO:0007669"/>
    <property type="project" value="InterPro"/>
</dbReference>
<gene>
    <name evidence="7 8" type="primary">flhA</name>
    <name evidence="8" type="ORF">COB13_16945</name>
</gene>
<dbReference type="InterPro" id="IPR006301">
    <property type="entry name" value="FlhA"/>
</dbReference>
<feature type="transmembrane region" description="Helical" evidence="7">
    <location>
        <begin position="106"/>
        <end position="126"/>
    </location>
</feature>
<dbReference type="EMBL" id="NVUS01000037">
    <property type="protein sequence ID" value="PCI96855.1"/>
    <property type="molecule type" value="Genomic_DNA"/>
</dbReference>
<accession>A0A2A4YRB0</accession>
<dbReference type="InterPro" id="IPR042193">
    <property type="entry name" value="FHIPEP_3"/>
</dbReference>
<dbReference type="Gene3D" id="3.40.30.60">
    <property type="entry name" value="FHIPEP family, domain 1"/>
    <property type="match status" value="1"/>
</dbReference>
<feature type="transmembrane region" description="Helical" evidence="7">
    <location>
        <begin position="270"/>
        <end position="296"/>
    </location>
</feature>
<evidence type="ECO:0000313" key="8">
    <source>
        <dbReference type="EMBL" id="PCI96855.1"/>
    </source>
</evidence>
<evidence type="ECO:0000256" key="6">
    <source>
        <dbReference type="ARBA" id="ARBA00023136"/>
    </source>
</evidence>
<name>A0A2A4YRB0_9PROT</name>
<keyword evidence="3 7" id="KW-1003">Cell membrane</keyword>
<dbReference type="InterPro" id="IPR025505">
    <property type="entry name" value="FHIPEP_CS"/>
</dbReference>
<dbReference type="PROSITE" id="PS00994">
    <property type="entry name" value="FHIPEP"/>
    <property type="match status" value="1"/>
</dbReference>
<keyword evidence="7" id="KW-1006">Bacterial flagellum protein export</keyword>
<proteinExistence type="inferred from homology"/>
<dbReference type="GO" id="GO:0044780">
    <property type="term" value="P:bacterial-type flagellum assembly"/>
    <property type="evidence" value="ECO:0007669"/>
    <property type="project" value="InterPro"/>
</dbReference>
<organism evidence="8">
    <name type="scientific">OCS116 cluster bacterium</name>
    <dbReference type="NCBI Taxonomy" id="2030921"/>
    <lineage>
        <taxon>Bacteria</taxon>
        <taxon>Pseudomonadati</taxon>
        <taxon>Pseudomonadota</taxon>
        <taxon>Alphaproteobacteria</taxon>
        <taxon>OCS116 cluster</taxon>
    </lineage>
</organism>
<keyword evidence="8" id="KW-0282">Flagellum</keyword>
<evidence type="ECO:0000256" key="4">
    <source>
        <dbReference type="ARBA" id="ARBA00022692"/>
    </source>
</evidence>
<keyword evidence="7" id="KW-1005">Bacterial flagellum biogenesis</keyword>
<dbReference type="PIRSF" id="PIRSF005419">
    <property type="entry name" value="FlhA"/>
    <property type="match status" value="1"/>
</dbReference>
<keyword evidence="8" id="KW-0969">Cilium</keyword>
<dbReference type="Gene3D" id="1.10.8.540">
    <property type="entry name" value="FHIPEP family, domain 3"/>
    <property type="match status" value="1"/>
</dbReference>
<keyword evidence="4 7" id="KW-0812">Transmembrane</keyword>
<sequence length="731" mass="78468">MSEITATDPSTANSAQIPTPVGNAAASLESGGIPKVSVFPSFRSLLGRADIGFALGIMAILTIMILPLPAYLMDFTLALSITFSILIMMNALFISKPLEFSVFPTVLLIATLLRLALNLASTRLILSHGHEGPAAAGKVIEAFGDFVMQGNFIIGIIVFGILVLVNFIVITKGSGRIAEVAARFSLDAMPGKQMAIDADLSAGIIGEEEAKQKRKDLEAESAFFGSMDGASKFVKGDAIAGLIITFINVLGGIIVGVVQNDMSMADAAEAYTLLTIGDGLVSQIPSLIVSVSAGLLVSKAGVTGSADKAMIKQLSAYPKALGLASTMMIGMAFLPGIPMIPFFIMGGAAGYAAYSSTKKDQISRLKVAAKRIAEDMTGSEKSEDEPIATALKMDELRLEIGINLLPLIQNKDSDDEEDRLTQQIKALRRQLATDMGFIMPSVRILDNVRLDGNEYNICIKEVEAGKGSIYIDQLMVMEPTGAPIDLPGTHTIEPTFGIPASWIAESLRDEAHMRGYTVVDPATVLATHLTETIKNNMADLLSYGEVKGLLQEMPENHQKLLEDICPSQISVSGIQRVLQTLLTERISIRDLPTILEAIAEIIGSSANPATIAEHVRTRLARQICAANAGMDGNLAFITLSPQWEQNFADSLVGQGDDRQLAMAPSQLQEFITIVREQFEHAAAQGENPVLLTSPGVRPYVRSIIDRFRNQTFVMSQNEIHPQAKLKTVGQI</sequence>
<dbReference type="NCBIfam" id="TIGR01398">
    <property type="entry name" value="FlhA"/>
    <property type="match status" value="1"/>
</dbReference>
<dbReference type="PRINTS" id="PR00949">
    <property type="entry name" value="TYPE3IMAPROT"/>
</dbReference>
<dbReference type="Pfam" id="PF00771">
    <property type="entry name" value="FHIPEP"/>
    <property type="match status" value="1"/>
</dbReference>
<keyword evidence="5 7" id="KW-1133">Transmembrane helix</keyword>
<reference key="1">
    <citation type="submission" date="2017-08" db="EMBL/GenBank/DDBJ databases">
        <title>A dynamic microbial community with high functional redundancy inhabits the cold, oxic subseafloor aquifer.</title>
        <authorList>
            <person name="Tully B.J."/>
            <person name="Wheat C.G."/>
            <person name="Glazer B.T."/>
            <person name="Huber J.A."/>
        </authorList>
    </citation>
    <scope>NUCLEOTIDE SEQUENCE [LARGE SCALE GENOMIC DNA]</scope>
</reference>
<feature type="transmembrane region" description="Helical" evidence="7">
    <location>
        <begin position="75"/>
        <end position="94"/>
    </location>
</feature>
<feature type="transmembrane region" description="Helical" evidence="7">
    <location>
        <begin position="238"/>
        <end position="258"/>
    </location>
</feature>
<evidence type="ECO:0000256" key="3">
    <source>
        <dbReference type="ARBA" id="ARBA00022475"/>
    </source>
</evidence>
<protein>
    <recommendedName>
        <fullName evidence="7">Flagellar biosynthesis protein FlhA</fullName>
    </recommendedName>
</protein>
<reference evidence="8" key="2">
    <citation type="journal article" date="2018" name="ISME J.">
        <title>A dynamic microbial community with high functional redundancy inhabits the cold, oxic subseafloor aquifer.</title>
        <authorList>
            <person name="Tully B.J."/>
            <person name="Wheat C.G."/>
            <person name="Glazer B.T."/>
            <person name="Huber J.A."/>
        </authorList>
    </citation>
    <scope>NUCLEOTIDE SEQUENCE</scope>
    <source>
        <strain evidence="8">NORP83</strain>
    </source>
</reference>
<comment type="function">
    <text evidence="7">Required for formation of the rod structure of the flagellar apparatus. Together with FliI and FliH, may constitute the export apparatus of flagellin.</text>
</comment>
<keyword evidence="8" id="KW-0966">Cell projection</keyword>
<dbReference type="InterPro" id="IPR001712">
    <property type="entry name" value="T3SS_FHIPEP"/>
</dbReference>
<dbReference type="AlphaFoldDB" id="A0A2A4YRB0"/>
<dbReference type="Gene3D" id="3.40.50.12790">
    <property type="entry name" value="FHIPEP family, domain 4"/>
    <property type="match status" value="1"/>
</dbReference>
<comment type="subcellular location">
    <subcellularLocation>
        <location evidence="1 7">Cell membrane</location>
        <topology evidence="1 7">Multi-pass membrane protein</topology>
    </subcellularLocation>
</comment>
<keyword evidence="7" id="KW-0813">Transport</keyword>
<dbReference type="PANTHER" id="PTHR30161">
    <property type="entry name" value="FLAGELLAR EXPORT PROTEIN, MEMBRANE FLHA SUBUNIT-RELATED"/>
    <property type="match status" value="1"/>
</dbReference>
<feature type="transmembrane region" description="Helical" evidence="7">
    <location>
        <begin position="316"/>
        <end position="334"/>
    </location>
</feature>
<dbReference type="InterPro" id="IPR042194">
    <property type="entry name" value="FHIPEP_1"/>
</dbReference>
<dbReference type="PANTHER" id="PTHR30161:SF1">
    <property type="entry name" value="FLAGELLAR BIOSYNTHESIS PROTEIN FLHA-RELATED"/>
    <property type="match status" value="1"/>
</dbReference>
<evidence type="ECO:0000256" key="5">
    <source>
        <dbReference type="ARBA" id="ARBA00022989"/>
    </source>
</evidence>
<dbReference type="GO" id="GO:0005886">
    <property type="term" value="C:plasma membrane"/>
    <property type="evidence" value="ECO:0007669"/>
    <property type="project" value="UniProtKB-SubCell"/>
</dbReference>
<feature type="transmembrane region" description="Helical" evidence="7">
    <location>
        <begin position="51"/>
        <end position="69"/>
    </location>
</feature>
<keyword evidence="6 7" id="KW-0472">Membrane</keyword>